<sequence length="470" mass="53739">MGKQNNKKCGQKKGANATTKNNTKLACTQETTAESTTADKTPVLDNPMELIRKLQTYFQSQEKDSNTSRSETRRLEDKIKDTQDTLKNTREKSQAEISGLNLGIKNLESNLKNTREESQTRKEAYAGLEEEYGNDVVKYEARIRVSKIEKEKLQAAVKELKSVIQAGCITTEVLKQNFVKERLTHLSEVEHLKGTILELQRKNMSKDIEAKPGSSNVDKCIPSGPAEEANADCENCALKLARIKDLKINLAVLSRSLTQSDVGILSGFSLKTQNEEMTRAGVVLIQMQAEKKMDWQNSLAEMVQARMLSQKTGPSYYRALVRKWQTSYSYLENLEISQALFSQITKLETDIEALNENRENRIMELEKAHLPYRDLAERILAREFEWCKPPRARNEGIIYQGNLTSGGDCRAVLRRTELSPSDEHNEWFIHWYGVSIETFAKYKNSAKMQKLLNMRYEMQKLDCTAFRFSF</sequence>
<dbReference type="Proteomes" id="UP000297777">
    <property type="component" value="Unassembled WGS sequence"/>
</dbReference>
<keyword evidence="4" id="KW-1185">Reference proteome</keyword>
<proteinExistence type="predicted"/>
<keyword evidence="1" id="KW-0175">Coiled coil</keyword>
<gene>
    <name evidence="3" type="ORF">BTUL_0051g00500</name>
</gene>
<feature type="region of interest" description="Disordered" evidence="2">
    <location>
        <begin position="1"/>
        <end position="94"/>
    </location>
</feature>
<evidence type="ECO:0000256" key="1">
    <source>
        <dbReference type="SAM" id="Coils"/>
    </source>
</evidence>
<name>A0A4Z1EQB6_9HELO</name>
<evidence type="ECO:0000313" key="4">
    <source>
        <dbReference type="Proteomes" id="UP000297777"/>
    </source>
</evidence>
<protein>
    <submittedName>
        <fullName evidence="3">Uncharacterized protein</fullName>
    </submittedName>
</protein>
<feature type="compositionally biased region" description="Basic residues" evidence="2">
    <location>
        <begin position="1"/>
        <end position="11"/>
    </location>
</feature>
<accession>A0A4Z1EQB6</accession>
<reference evidence="3 4" key="1">
    <citation type="submission" date="2017-12" db="EMBL/GenBank/DDBJ databases">
        <title>Comparative genomics of Botrytis spp.</title>
        <authorList>
            <person name="Valero-Jimenez C.A."/>
            <person name="Tapia P."/>
            <person name="Veloso J."/>
            <person name="Silva-Moreno E."/>
            <person name="Staats M."/>
            <person name="Valdes J.H."/>
            <person name="Van Kan J.A.L."/>
        </authorList>
    </citation>
    <scope>NUCLEOTIDE SEQUENCE [LARGE SCALE GENOMIC DNA]</scope>
    <source>
        <strain evidence="3 4">Bt9001</strain>
    </source>
</reference>
<comment type="caution">
    <text evidence="3">The sequence shown here is derived from an EMBL/GenBank/DDBJ whole genome shotgun (WGS) entry which is preliminary data.</text>
</comment>
<dbReference type="EMBL" id="PQXH01000051">
    <property type="protein sequence ID" value="TGO14584.1"/>
    <property type="molecule type" value="Genomic_DNA"/>
</dbReference>
<dbReference type="OrthoDB" id="3548331at2759"/>
<evidence type="ECO:0000256" key="2">
    <source>
        <dbReference type="SAM" id="MobiDB-lite"/>
    </source>
</evidence>
<feature type="compositionally biased region" description="Basic and acidic residues" evidence="2">
    <location>
        <begin position="61"/>
        <end position="94"/>
    </location>
</feature>
<feature type="coiled-coil region" evidence="1">
    <location>
        <begin position="337"/>
        <end position="364"/>
    </location>
</feature>
<dbReference type="AlphaFoldDB" id="A0A4Z1EQB6"/>
<organism evidence="3 4">
    <name type="scientific">Botrytis tulipae</name>
    <dbReference type="NCBI Taxonomy" id="87230"/>
    <lineage>
        <taxon>Eukaryota</taxon>
        <taxon>Fungi</taxon>
        <taxon>Dikarya</taxon>
        <taxon>Ascomycota</taxon>
        <taxon>Pezizomycotina</taxon>
        <taxon>Leotiomycetes</taxon>
        <taxon>Helotiales</taxon>
        <taxon>Sclerotiniaceae</taxon>
        <taxon>Botrytis</taxon>
    </lineage>
</organism>
<evidence type="ECO:0000313" key="3">
    <source>
        <dbReference type="EMBL" id="TGO14584.1"/>
    </source>
</evidence>
<feature type="compositionally biased region" description="Polar residues" evidence="2">
    <location>
        <begin position="18"/>
        <end position="39"/>
    </location>
</feature>